<organism evidence="4 5">
    <name type="scientific">Oenococcus oeni</name>
    <name type="common">Leuconostoc oenos</name>
    <dbReference type="NCBI Taxonomy" id="1247"/>
    <lineage>
        <taxon>Bacteria</taxon>
        <taxon>Bacillati</taxon>
        <taxon>Bacillota</taxon>
        <taxon>Bacilli</taxon>
        <taxon>Lactobacillales</taxon>
        <taxon>Lactobacillaceae</taxon>
        <taxon>Oenococcus</taxon>
    </lineage>
</organism>
<sequence length="148" mass="16243">MNNELAFFLYVTNYIEVESKLLFMNVYDALKIRFVKIDKDQTILEIPITDAILQPAGIIHGGINAFMAEAAASIAAKENVSEDKTVLGLSVNTNQIRPVSLKTGNALQAVAIPEHRGRTTQVWSVKTYVDGIGKATTVSTVTLYIKDK</sequence>
<dbReference type="Gene3D" id="3.10.129.10">
    <property type="entry name" value="Hotdog Thioesterase"/>
    <property type="match status" value="1"/>
</dbReference>
<evidence type="ECO:0000313" key="4">
    <source>
        <dbReference type="EMBL" id="VDB99416.1"/>
    </source>
</evidence>
<dbReference type="PANTHER" id="PTHR43240">
    <property type="entry name" value="1,4-DIHYDROXY-2-NAPHTHOYL-COA THIOESTERASE 1"/>
    <property type="match status" value="1"/>
</dbReference>
<dbReference type="Proteomes" id="UP000294726">
    <property type="component" value="Chromosome"/>
</dbReference>
<dbReference type="GO" id="GO:0061522">
    <property type="term" value="F:1,4-dihydroxy-2-naphthoyl-CoA thioesterase activity"/>
    <property type="evidence" value="ECO:0007669"/>
    <property type="project" value="TreeGrafter"/>
</dbReference>
<gene>
    <name evidence="4" type="ORF">OENI_1921</name>
</gene>
<protein>
    <submittedName>
        <fullName evidence="4">Esterase</fullName>
        <ecNumber evidence="4">3.1.2.-</ecNumber>
    </submittedName>
</protein>
<feature type="domain" description="Thioesterase" evidence="3">
    <location>
        <begin position="57"/>
        <end position="131"/>
    </location>
</feature>
<dbReference type="InterPro" id="IPR006683">
    <property type="entry name" value="Thioestr_dom"/>
</dbReference>
<evidence type="ECO:0000256" key="1">
    <source>
        <dbReference type="ARBA" id="ARBA00008324"/>
    </source>
</evidence>
<dbReference type="CDD" id="cd03443">
    <property type="entry name" value="PaaI_thioesterase"/>
    <property type="match status" value="1"/>
</dbReference>
<dbReference type="InterPro" id="IPR003736">
    <property type="entry name" value="PAAI_dom"/>
</dbReference>
<name>A0AAQ2ZEU8_OENOE</name>
<dbReference type="NCBIfam" id="TIGR00369">
    <property type="entry name" value="unchar_dom_1"/>
    <property type="match status" value="1"/>
</dbReference>
<dbReference type="InterPro" id="IPR029069">
    <property type="entry name" value="HotDog_dom_sf"/>
</dbReference>
<dbReference type="Pfam" id="PF03061">
    <property type="entry name" value="4HBT"/>
    <property type="match status" value="1"/>
</dbReference>
<dbReference type="SUPFAM" id="SSF54637">
    <property type="entry name" value="Thioesterase/thiol ester dehydrase-isomerase"/>
    <property type="match status" value="1"/>
</dbReference>
<evidence type="ECO:0000259" key="3">
    <source>
        <dbReference type="Pfam" id="PF03061"/>
    </source>
</evidence>
<keyword evidence="2 4" id="KW-0378">Hydrolase</keyword>
<reference evidence="4 5" key="1">
    <citation type="submission" date="2018-08" db="EMBL/GenBank/DDBJ databases">
        <authorList>
            <person name="Lorentzen P. G. S. M."/>
        </authorList>
    </citation>
    <scope>NUCLEOTIDE SEQUENCE [LARGE SCALE GENOMIC DNA]</scope>
    <source>
        <strain evidence="4 5">CRBO_1381</strain>
    </source>
</reference>
<evidence type="ECO:0000256" key="2">
    <source>
        <dbReference type="ARBA" id="ARBA00022801"/>
    </source>
</evidence>
<evidence type="ECO:0000313" key="5">
    <source>
        <dbReference type="Proteomes" id="UP000294726"/>
    </source>
</evidence>
<dbReference type="PANTHER" id="PTHR43240:SF5">
    <property type="entry name" value="1,4-DIHYDROXY-2-NAPHTHOYL-COA THIOESTERASE 1"/>
    <property type="match status" value="1"/>
</dbReference>
<dbReference type="AlphaFoldDB" id="A0AAQ2ZEU8"/>
<dbReference type="EC" id="3.1.2.-" evidence="4"/>
<dbReference type="EMBL" id="LR031358">
    <property type="protein sequence ID" value="VDB99416.1"/>
    <property type="molecule type" value="Genomic_DNA"/>
</dbReference>
<dbReference type="GO" id="GO:0005829">
    <property type="term" value="C:cytosol"/>
    <property type="evidence" value="ECO:0007669"/>
    <property type="project" value="TreeGrafter"/>
</dbReference>
<accession>A0AAQ2ZEU8</accession>
<proteinExistence type="inferred from homology"/>
<comment type="similarity">
    <text evidence="1">Belongs to the thioesterase PaaI family.</text>
</comment>